<reference evidence="1 2" key="1">
    <citation type="submission" date="2019-03" db="EMBL/GenBank/DDBJ databases">
        <title>Genomic Encyclopedia of Type Strains, Phase IV (KMG-IV): sequencing the most valuable type-strain genomes for metagenomic binning, comparative biology and taxonomic classification.</title>
        <authorList>
            <person name="Goeker M."/>
        </authorList>
    </citation>
    <scope>NUCLEOTIDE SEQUENCE [LARGE SCALE GENOMIC DNA]</scope>
    <source>
        <strain evidence="1 2">DSM 13587</strain>
    </source>
</reference>
<dbReference type="EMBL" id="SMAO01000004">
    <property type="protein sequence ID" value="TCT21559.1"/>
    <property type="molecule type" value="Genomic_DNA"/>
</dbReference>
<dbReference type="Proteomes" id="UP000295717">
    <property type="component" value="Unassembled WGS sequence"/>
</dbReference>
<proteinExistence type="predicted"/>
<keyword evidence="2" id="KW-1185">Reference proteome</keyword>
<sequence length="39" mass="4515">MGRAPLEGFLPEFLARLFPAIQAQIDWRMAPVFLDREVI</sequence>
<protein>
    <submittedName>
        <fullName evidence="1">Uncharacterized protein</fullName>
    </submittedName>
</protein>
<organism evidence="1 2">
    <name type="scientific">Thiobaca trueperi</name>
    <dbReference type="NCBI Taxonomy" id="127458"/>
    <lineage>
        <taxon>Bacteria</taxon>
        <taxon>Pseudomonadati</taxon>
        <taxon>Pseudomonadota</taxon>
        <taxon>Gammaproteobacteria</taxon>
        <taxon>Chromatiales</taxon>
        <taxon>Chromatiaceae</taxon>
        <taxon>Thiobaca</taxon>
    </lineage>
</organism>
<accession>A0A4R3N4B2</accession>
<evidence type="ECO:0000313" key="2">
    <source>
        <dbReference type="Proteomes" id="UP000295717"/>
    </source>
</evidence>
<gene>
    <name evidence="1" type="ORF">EDC35_104419</name>
</gene>
<dbReference type="AlphaFoldDB" id="A0A4R3N4B2"/>
<evidence type="ECO:0000313" key="1">
    <source>
        <dbReference type="EMBL" id="TCT21559.1"/>
    </source>
</evidence>
<name>A0A4R3N4B2_9GAMM</name>
<comment type="caution">
    <text evidence="1">The sequence shown here is derived from an EMBL/GenBank/DDBJ whole genome shotgun (WGS) entry which is preliminary data.</text>
</comment>